<dbReference type="EMBL" id="JAUNZN010000003">
    <property type="protein sequence ID" value="KAK4824909.1"/>
    <property type="molecule type" value="Genomic_DNA"/>
</dbReference>
<evidence type="ECO:0000313" key="2">
    <source>
        <dbReference type="Proteomes" id="UP001333110"/>
    </source>
</evidence>
<sequence length="180" mass="19739">MSSLALVTIRSSITSPQLLVAEIFRQLQGMSELALPGEGSQPLQHPWLSTAPEQGLGQLYQQRGQQHLAGACSPSIRLCWCIAHTMRPCGGLPCQLTRISVLTSHLRDSGTDYPTTCLFYQGVPTTALGLTITAARCEVYRLWRRSKKKGKRWVAADGSALVLYLGIVLQVPDIKKLLSH</sequence>
<reference evidence="1 2" key="1">
    <citation type="journal article" date="2023" name="J. Hered.">
        <title>Chromosome-level genome of the wood stork (Mycteria americana) provides insight into avian chromosome evolution.</title>
        <authorList>
            <person name="Flamio R. Jr."/>
            <person name="Ramstad K.M."/>
        </authorList>
    </citation>
    <scope>NUCLEOTIDE SEQUENCE [LARGE SCALE GENOMIC DNA]</scope>
    <source>
        <strain evidence="1">JAX WOST 10</strain>
    </source>
</reference>
<accession>A0AAN7NEB3</accession>
<proteinExistence type="predicted"/>
<comment type="caution">
    <text evidence="1">The sequence shown here is derived from an EMBL/GenBank/DDBJ whole genome shotgun (WGS) entry which is preliminary data.</text>
</comment>
<gene>
    <name evidence="1" type="ORF">QYF61_021424</name>
</gene>
<protein>
    <submittedName>
        <fullName evidence="1">Uncharacterized protein</fullName>
    </submittedName>
</protein>
<evidence type="ECO:0000313" key="1">
    <source>
        <dbReference type="EMBL" id="KAK4824909.1"/>
    </source>
</evidence>
<dbReference type="Proteomes" id="UP001333110">
    <property type="component" value="Unassembled WGS sequence"/>
</dbReference>
<name>A0AAN7NEB3_MYCAM</name>
<organism evidence="1 2">
    <name type="scientific">Mycteria americana</name>
    <name type="common">Wood stork</name>
    <dbReference type="NCBI Taxonomy" id="33587"/>
    <lineage>
        <taxon>Eukaryota</taxon>
        <taxon>Metazoa</taxon>
        <taxon>Chordata</taxon>
        <taxon>Craniata</taxon>
        <taxon>Vertebrata</taxon>
        <taxon>Euteleostomi</taxon>
        <taxon>Archelosauria</taxon>
        <taxon>Archosauria</taxon>
        <taxon>Dinosauria</taxon>
        <taxon>Saurischia</taxon>
        <taxon>Theropoda</taxon>
        <taxon>Coelurosauria</taxon>
        <taxon>Aves</taxon>
        <taxon>Neognathae</taxon>
        <taxon>Neoaves</taxon>
        <taxon>Aequornithes</taxon>
        <taxon>Ciconiiformes</taxon>
        <taxon>Ciconiidae</taxon>
        <taxon>Mycteria</taxon>
    </lineage>
</organism>
<dbReference type="AlphaFoldDB" id="A0AAN7NEB3"/>
<keyword evidence="2" id="KW-1185">Reference proteome</keyword>